<organism evidence="3 4">
    <name type="scientific">Plasmodium ovale wallikeri</name>
    <dbReference type="NCBI Taxonomy" id="864142"/>
    <lineage>
        <taxon>Eukaryota</taxon>
        <taxon>Sar</taxon>
        <taxon>Alveolata</taxon>
        <taxon>Apicomplexa</taxon>
        <taxon>Aconoidasida</taxon>
        <taxon>Haemosporida</taxon>
        <taxon>Plasmodiidae</taxon>
        <taxon>Plasmodium</taxon>
        <taxon>Plasmodium (Plasmodium)</taxon>
    </lineage>
</organism>
<evidence type="ECO:0000313" key="3">
    <source>
        <dbReference type="EMBL" id="SBT30935.1"/>
    </source>
</evidence>
<evidence type="ECO:0000256" key="2">
    <source>
        <dbReference type="SAM" id="SignalP"/>
    </source>
</evidence>
<keyword evidence="1" id="KW-0812">Transmembrane</keyword>
<dbReference type="AlphaFoldDB" id="A0A1A8YHA9"/>
<protein>
    <recommendedName>
        <fullName evidence="5">Secreted protein</fullName>
    </recommendedName>
</protein>
<accession>A0A1A8YHA9</accession>
<dbReference type="EMBL" id="FLRE01000007">
    <property type="protein sequence ID" value="SBT30935.1"/>
    <property type="molecule type" value="Genomic_DNA"/>
</dbReference>
<gene>
    <name evidence="3" type="ORF">POVWA2_001560</name>
</gene>
<reference evidence="4" key="1">
    <citation type="submission" date="2016-05" db="EMBL/GenBank/DDBJ databases">
        <authorList>
            <person name="Naeem Raeece"/>
        </authorList>
    </citation>
    <scope>NUCLEOTIDE SEQUENCE [LARGE SCALE GENOMIC DNA]</scope>
</reference>
<evidence type="ECO:0008006" key="5">
    <source>
        <dbReference type="Google" id="ProtNLM"/>
    </source>
</evidence>
<evidence type="ECO:0000256" key="1">
    <source>
        <dbReference type="SAM" id="Phobius"/>
    </source>
</evidence>
<dbReference type="Proteomes" id="UP000078550">
    <property type="component" value="Unassembled WGS sequence"/>
</dbReference>
<feature type="transmembrane region" description="Helical" evidence="1">
    <location>
        <begin position="168"/>
        <end position="189"/>
    </location>
</feature>
<evidence type="ECO:0000313" key="4">
    <source>
        <dbReference type="Proteomes" id="UP000078550"/>
    </source>
</evidence>
<keyword evidence="1" id="KW-1133">Transmembrane helix</keyword>
<feature type="chain" id="PRO_5008381999" description="Secreted protein" evidence="2">
    <location>
        <begin position="20"/>
        <end position="203"/>
    </location>
</feature>
<name>A0A1A8YHA9_PLAOA</name>
<feature type="signal peptide" evidence="2">
    <location>
        <begin position="1"/>
        <end position="19"/>
    </location>
</feature>
<proteinExistence type="predicted"/>
<sequence length="203" mass="23304">MVKCTHATWSATAAAAAAAAATATAIAHTSRSYEGSTSTRIYVRKYTRKQMSRHNSRSGGTDEPFAIGSKHISELAFFKKIGFPNFEQEKKGEKEKKKKTNKMAIKTATKKRYKTFAMHLYCACKELYGDTRVAAGISLRYFFIKLRKRASTFFKLFALDSLMNEYRIFFPSSFMYMCMKFWYMLFFNCKVRGTRRGKSCAQT</sequence>
<keyword evidence="1" id="KW-0472">Membrane</keyword>
<keyword evidence="2" id="KW-0732">Signal</keyword>